<proteinExistence type="inferred from homology"/>
<keyword evidence="3" id="KW-0285">Flavoprotein</keyword>
<sequence length="358" mass="36725">MDLVISDEQEALAATVRDWLAGRTDLAAAHAERAGAPPWSAGDLRAAAELGLVGLLRAGEGGTHTDLALVVEELGYAASPLPLGQAGSVCRALDDAGIGGAAADRAAAGSALVVPVLPEPGEEPFRASEDEDGGIVLDGRAAVVVGALGAEAFLAVAGGPGGAPVFALVPADLPGVARTARTSLDITRDFAAVAFEGARVPAGSWTAVEPDAAERLRDASVLHHAADAVGAAGRLLAMTLQYVGERRQFDRVIGGFQAVKHHCADMAVDVERARVTVRAAARALDGGEPGARRLRIAEAAAIAGEACSRVAGTALQLHGGMGFTWEHDLHLYLRRVKTGELLGGTPRHHYARLMELVG</sequence>
<organism evidence="8 9">
    <name type="scientific">Actinomadura monticuli</name>
    <dbReference type="NCBI Taxonomy" id="3097367"/>
    <lineage>
        <taxon>Bacteria</taxon>
        <taxon>Bacillati</taxon>
        <taxon>Actinomycetota</taxon>
        <taxon>Actinomycetes</taxon>
        <taxon>Streptosporangiales</taxon>
        <taxon>Thermomonosporaceae</taxon>
        <taxon>Actinomadura</taxon>
    </lineage>
</organism>
<feature type="domain" description="Acyl-CoA dehydrogenase/oxidase C-terminal" evidence="6">
    <location>
        <begin position="222"/>
        <end position="345"/>
    </location>
</feature>
<dbReference type="Proteomes" id="UP001569963">
    <property type="component" value="Unassembled WGS sequence"/>
</dbReference>
<accession>A0ABV4Q861</accession>
<evidence type="ECO:0000256" key="3">
    <source>
        <dbReference type="ARBA" id="ARBA00022630"/>
    </source>
</evidence>
<dbReference type="InterPro" id="IPR009100">
    <property type="entry name" value="AcylCoA_DH/oxidase_NM_dom_sf"/>
</dbReference>
<gene>
    <name evidence="8" type="ORF">SM611_04415</name>
</gene>
<keyword evidence="9" id="KW-1185">Reference proteome</keyword>
<dbReference type="Gene3D" id="1.10.540.10">
    <property type="entry name" value="Acyl-CoA dehydrogenase/oxidase, N-terminal domain"/>
    <property type="match status" value="1"/>
</dbReference>
<feature type="domain" description="Acyl-CoA dehydrogenase/oxidase N-terminal" evidence="7">
    <location>
        <begin position="6"/>
        <end position="83"/>
    </location>
</feature>
<dbReference type="InterPro" id="IPR009075">
    <property type="entry name" value="AcylCo_DH/oxidase_C"/>
</dbReference>
<evidence type="ECO:0000313" key="9">
    <source>
        <dbReference type="Proteomes" id="UP001569963"/>
    </source>
</evidence>
<dbReference type="Pfam" id="PF00441">
    <property type="entry name" value="Acyl-CoA_dh_1"/>
    <property type="match status" value="1"/>
</dbReference>
<dbReference type="SUPFAM" id="SSF56645">
    <property type="entry name" value="Acyl-CoA dehydrogenase NM domain-like"/>
    <property type="match status" value="1"/>
</dbReference>
<evidence type="ECO:0000259" key="6">
    <source>
        <dbReference type="Pfam" id="PF00441"/>
    </source>
</evidence>
<protein>
    <submittedName>
        <fullName evidence="8">Acyl-CoA dehydrogenase family protein</fullName>
        <ecNumber evidence="8">1.-.-.-</ecNumber>
    </submittedName>
</protein>
<dbReference type="Pfam" id="PF02771">
    <property type="entry name" value="Acyl-CoA_dh_N"/>
    <property type="match status" value="1"/>
</dbReference>
<dbReference type="Gene3D" id="2.40.110.10">
    <property type="entry name" value="Butyryl-CoA Dehydrogenase, subunit A, domain 2"/>
    <property type="match status" value="1"/>
</dbReference>
<dbReference type="InterPro" id="IPR046373">
    <property type="entry name" value="Acyl-CoA_Oxase/DH_mid-dom_sf"/>
</dbReference>
<dbReference type="EMBL" id="JAXCEI010000002">
    <property type="protein sequence ID" value="MFA1538164.1"/>
    <property type="molecule type" value="Genomic_DNA"/>
</dbReference>
<dbReference type="SUPFAM" id="SSF47203">
    <property type="entry name" value="Acyl-CoA dehydrogenase C-terminal domain-like"/>
    <property type="match status" value="1"/>
</dbReference>
<name>A0ABV4Q861_9ACTN</name>
<dbReference type="GO" id="GO:0016491">
    <property type="term" value="F:oxidoreductase activity"/>
    <property type="evidence" value="ECO:0007669"/>
    <property type="project" value="UniProtKB-KW"/>
</dbReference>
<evidence type="ECO:0000256" key="4">
    <source>
        <dbReference type="ARBA" id="ARBA00022827"/>
    </source>
</evidence>
<keyword evidence="5 8" id="KW-0560">Oxidoreductase</keyword>
<evidence type="ECO:0000256" key="5">
    <source>
        <dbReference type="ARBA" id="ARBA00023002"/>
    </source>
</evidence>
<reference evidence="8 9" key="1">
    <citation type="submission" date="2023-11" db="EMBL/GenBank/DDBJ databases">
        <title>Actinomadura monticuli sp. nov., isolated from volcanic ash.</title>
        <authorList>
            <person name="Lee S.D."/>
            <person name="Yang H."/>
            <person name="Kim I.S."/>
        </authorList>
    </citation>
    <scope>NUCLEOTIDE SEQUENCE [LARGE SCALE GENOMIC DNA]</scope>
    <source>
        <strain evidence="8 9">DLS-62</strain>
    </source>
</reference>
<dbReference type="PANTHER" id="PTHR48083">
    <property type="entry name" value="MEDIUM-CHAIN SPECIFIC ACYL-COA DEHYDROGENASE, MITOCHONDRIAL-RELATED"/>
    <property type="match status" value="1"/>
</dbReference>
<evidence type="ECO:0000313" key="8">
    <source>
        <dbReference type="EMBL" id="MFA1538164.1"/>
    </source>
</evidence>
<comment type="caution">
    <text evidence="8">The sequence shown here is derived from an EMBL/GenBank/DDBJ whole genome shotgun (WGS) entry which is preliminary data.</text>
</comment>
<dbReference type="Gene3D" id="1.20.140.10">
    <property type="entry name" value="Butyryl-CoA Dehydrogenase, subunit A, domain 3"/>
    <property type="match status" value="1"/>
</dbReference>
<dbReference type="InterPro" id="IPR037069">
    <property type="entry name" value="AcylCoA_DH/ox_N_sf"/>
</dbReference>
<comment type="similarity">
    <text evidence="2">Belongs to the acyl-CoA dehydrogenase family.</text>
</comment>
<dbReference type="InterPro" id="IPR036250">
    <property type="entry name" value="AcylCo_DH-like_C"/>
</dbReference>
<dbReference type="EC" id="1.-.-.-" evidence="8"/>
<evidence type="ECO:0000259" key="7">
    <source>
        <dbReference type="Pfam" id="PF02771"/>
    </source>
</evidence>
<dbReference type="RefSeq" id="WP_371947505.1">
    <property type="nucleotide sequence ID" value="NZ_JAXCEI010000002.1"/>
</dbReference>
<evidence type="ECO:0000256" key="1">
    <source>
        <dbReference type="ARBA" id="ARBA00001974"/>
    </source>
</evidence>
<evidence type="ECO:0000256" key="2">
    <source>
        <dbReference type="ARBA" id="ARBA00009347"/>
    </source>
</evidence>
<dbReference type="InterPro" id="IPR050741">
    <property type="entry name" value="Acyl-CoA_dehydrogenase"/>
</dbReference>
<dbReference type="InterPro" id="IPR013786">
    <property type="entry name" value="AcylCoA_DH/ox_N"/>
</dbReference>
<dbReference type="PANTHER" id="PTHR48083:SF2">
    <property type="entry name" value="MEDIUM-CHAIN SPECIFIC ACYL-COA DEHYDROGENASE, MITOCHONDRIAL"/>
    <property type="match status" value="1"/>
</dbReference>
<keyword evidence="4" id="KW-0274">FAD</keyword>
<comment type="cofactor">
    <cofactor evidence="1">
        <name>FAD</name>
        <dbReference type="ChEBI" id="CHEBI:57692"/>
    </cofactor>
</comment>